<feature type="region of interest" description="Disordered" evidence="1">
    <location>
        <begin position="44"/>
        <end position="67"/>
    </location>
</feature>
<evidence type="ECO:0000313" key="3">
    <source>
        <dbReference type="EMBL" id="XBV23590.1"/>
    </source>
</evidence>
<keyword evidence="2" id="KW-1133">Transmembrane helix</keyword>
<dbReference type="RefSeq" id="WP_350276421.1">
    <property type="nucleotide sequence ID" value="NZ_CP158165.1"/>
</dbReference>
<evidence type="ECO:0000256" key="1">
    <source>
        <dbReference type="SAM" id="MobiDB-lite"/>
    </source>
</evidence>
<accession>A0AAU7TA21</accession>
<keyword evidence="2" id="KW-0812">Transmembrane</keyword>
<dbReference type="AlphaFoldDB" id="A0AAU7TA21"/>
<gene>
    <name evidence="3" type="ORF">ABN611_34100</name>
</gene>
<evidence type="ECO:0000256" key="2">
    <source>
        <dbReference type="SAM" id="Phobius"/>
    </source>
</evidence>
<organism evidence="3">
    <name type="scientific">Kribbella sp. HUAS MG21</name>
    <dbReference type="NCBI Taxonomy" id="3160966"/>
    <lineage>
        <taxon>Bacteria</taxon>
        <taxon>Bacillati</taxon>
        <taxon>Actinomycetota</taxon>
        <taxon>Actinomycetes</taxon>
        <taxon>Propionibacteriales</taxon>
        <taxon>Kribbellaceae</taxon>
        <taxon>Kribbella</taxon>
    </lineage>
</organism>
<reference evidence="3" key="1">
    <citation type="submission" date="2024-06" db="EMBL/GenBank/DDBJ databases">
        <title>Kribbella sp. strain HUAS MG21 genome sequences.</title>
        <authorList>
            <person name="Mo P."/>
        </authorList>
    </citation>
    <scope>NUCLEOTIDE SEQUENCE</scope>
    <source>
        <strain evidence="3">HUAS MG21</strain>
    </source>
</reference>
<sequence>MPKDRQPDAAPDHPGMPRWVKILGVVVLALILIALLLQFVGGGDHGPGRHQGRDSTAMYGELAQVSP</sequence>
<feature type="transmembrane region" description="Helical" evidence="2">
    <location>
        <begin position="20"/>
        <end position="40"/>
    </location>
</feature>
<keyword evidence="2" id="KW-0472">Membrane</keyword>
<dbReference type="EMBL" id="CP158165">
    <property type="protein sequence ID" value="XBV23590.1"/>
    <property type="molecule type" value="Genomic_DNA"/>
</dbReference>
<proteinExistence type="predicted"/>
<protein>
    <submittedName>
        <fullName evidence="3">Uncharacterized protein</fullName>
    </submittedName>
</protein>
<name>A0AAU7TA21_9ACTN</name>